<dbReference type="Proteomes" id="UP000231586">
    <property type="component" value="Unassembled WGS sequence"/>
</dbReference>
<keyword evidence="3" id="KW-0804">Transcription</keyword>
<dbReference type="EMBL" id="PGTZ01000007">
    <property type="protein sequence ID" value="PJI94144.1"/>
    <property type="molecule type" value="Genomic_DNA"/>
</dbReference>
<gene>
    <name evidence="5" type="ORF">CLV34_1631</name>
</gene>
<dbReference type="PROSITE" id="PS50995">
    <property type="entry name" value="HTH_MARR_2"/>
    <property type="match status" value="1"/>
</dbReference>
<accession>A0A2M8WTD8</accession>
<dbReference type="GO" id="GO:0003700">
    <property type="term" value="F:DNA-binding transcription factor activity"/>
    <property type="evidence" value="ECO:0007669"/>
    <property type="project" value="InterPro"/>
</dbReference>
<evidence type="ECO:0000259" key="4">
    <source>
        <dbReference type="PROSITE" id="PS50995"/>
    </source>
</evidence>
<organism evidence="5 6">
    <name type="scientific">Luteimicrobium subarcticum</name>
    <dbReference type="NCBI Taxonomy" id="620910"/>
    <lineage>
        <taxon>Bacteria</taxon>
        <taxon>Bacillati</taxon>
        <taxon>Actinomycetota</taxon>
        <taxon>Actinomycetes</taxon>
        <taxon>Micrococcales</taxon>
        <taxon>Luteimicrobium</taxon>
    </lineage>
</organism>
<dbReference type="PROSITE" id="PS01117">
    <property type="entry name" value="HTH_MARR_1"/>
    <property type="match status" value="1"/>
</dbReference>
<feature type="domain" description="HTH marR-type" evidence="4">
    <location>
        <begin position="25"/>
        <end position="159"/>
    </location>
</feature>
<dbReference type="PRINTS" id="PR00598">
    <property type="entry name" value="HTHMARR"/>
</dbReference>
<dbReference type="Gene3D" id="1.10.10.10">
    <property type="entry name" value="Winged helix-like DNA-binding domain superfamily/Winged helix DNA-binding domain"/>
    <property type="match status" value="1"/>
</dbReference>
<dbReference type="Pfam" id="PF12802">
    <property type="entry name" value="MarR_2"/>
    <property type="match status" value="1"/>
</dbReference>
<dbReference type="AlphaFoldDB" id="A0A2M8WTD8"/>
<dbReference type="InterPro" id="IPR036388">
    <property type="entry name" value="WH-like_DNA-bd_sf"/>
</dbReference>
<evidence type="ECO:0000313" key="5">
    <source>
        <dbReference type="EMBL" id="PJI94144.1"/>
    </source>
</evidence>
<dbReference type="InterPro" id="IPR036390">
    <property type="entry name" value="WH_DNA-bd_sf"/>
</dbReference>
<proteinExistence type="predicted"/>
<dbReference type="GO" id="GO:0003677">
    <property type="term" value="F:DNA binding"/>
    <property type="evidence" value="ECO:0007669"/>
    <property type="project" value="UniProtKB-KW"/>
</dbReference>
<protein>
    <submittedName>
        <fullName evidence="5">DNA-binding MarR family transcriptional regulator</fullName>
    </submittedName>
</protein>
<dbReference type="OrthoDB" id="3778086at2"/>
<name>A0A2M8WTD8_9MICO</name>
<evidence type="ECO:0000256" key="1">
    <source>
        <dbReference type="ARBA" id="ARBA00023015"/>
    </source>
</evidence>
<keyword evidence="2 5" id="KW-0238">DNA-binding</keyword>
<dbReference type="SUPFAM" id="SSF46785">
    <property type="entry name" value="Winged helix' DNA-binding domain"/>
    <property type="match status" value="1"/>
</dbReference>
<dbReference type="GO" id="GO:0006950">
    <property type="term" value="P:response to stress"/>
    <property type="evidence" value="ECO:0007669"/>
    <property type="project" value="TreeGrafter"/>
</dbReference>
<sequence>MTSGTTPSPTGAALDRSRDALSRIEFEVAQLLRRADRSVARGMRGAVAGGTGMLDRSAYLLLHVLAVEGAQNVNAAAERLGLDASTVTRQVDSLEKAGHVKRRRDPQDGRAVLVEATDSGLAALEHNRTERKDLYAEVLASWSQLDRSLLAELLHRLNADLDTFRRRD</sequence>
<evidence type="ECO:0000256" key="2">
    <source>
        <dbReference type="ARBA" id="ARBA00023125"/>
    </source>
</evidence>
<dbReference type="PANTHER" id="PTHR33164:SF57">
    <property type="entry name" value="MARR-FAMILY TRANSCRIPTIONAL REGULATOR"/>
    <property type="match status" value="1"/>
</dbReference>
<dbReference type="InterPro" id="IPR000835">
    <property type="entry name" value="HTH_MarR-typ"/>
</dbReference>
<dbReference type="InterPro" id="IPR023187">
    <property type="entry name" value="Tscrpt_reg_MarR-type_CS"/>
</dbReference>
<keyword evidence="1" id="KW-0805">Transcription regulation</keyword>
<dbReference type="InterPro" id="IPR039422">
    <property type="entry name" value="MarR/SlyA-like"/>
</dbReference>
<evidence type="ECO:0000313" key="6">
    <source>
        <dbReference type="Proteomes" id="UP000231586"/>
    </source>
</evidence>
<evidence type="ECO:0000256" key="3">
    <source>
        <dbReference type="ARBA" id="ARBA00023163"/>
    </source>
</evidence>
<dbReference type="CDD" id="cd00090">
    <property type="entry name" value="HTH_ARSR"/>
    <property type="match status" value="1"/>
</dbReference>
<dbReference type="PANTHER" id="PTHR33164">
    <property type="entry name" value="TRANSCRIPTIONAL REGULATOR, MARR FAMILY"/>
    <property type="match status" value="1"/>
</dbReference>
<dbReference type="InterPro" id="IPR011991">
    <property type="entry name" value="ArsR-like_HTH"/>
</dbReference>
<reference evidence="5 6" key="1">
    <citation type="submission" date="2017-11" db="EMBL/GenBank/DDBJ databases">
        <title>Genomic Encyclopedia of Archaeal and Bacterial Type Strains, Phase II (KMG-II): From Individual Species to Whole Genera.</title>
        <authorList>
            <person name="Goeker M."/>
        </authorList>
    </citation>
    <scope>NUCLEOTIDE SEQUENCE [LARGE SCALE GENOMIC DNA]</scope>
    <source>
        <strain evidence="5 6">DSM 22413</strain>
    </source>
</reference>
<comment type="caution">
    <text evidence="5">The sequence shown here is derived from an EMBL/GenBank/DDBJ whole genome shotgun (WGS) entry which is preliminary data.</text>
</comment>
<dbReference type="RefSeq" id="WP_100349727.1">
    <property type="nucleotide sequence ID" value="NZ_PGTZ01000007.1"/>
</dbReference>
<keyword evidence="6" id="KW-1185">Reference proteome</keyword>
<dbReference type="SMART" id="SM00347">
    <property type="entry name" value="HTH_MARR"/>
    <property type="match status" value="1"/>
</dbReference>